<organism evidence="1 2">
    <name type="scientific">Cordyceps javanica</name>
    <dbReference type="NCBI Taxonomy" id="43265"/>
    <lineage>
        <taxon>Eukaryota</taxon>
        <taxon>Fungi</taxon>
        <taxon>Dikarya</taxon>
        <taxon>Ascomycota</taxon>
        <taxon>Pezizomycotina</taxon>
        <taxon>Sordariomycetes</taxon>
        <taxon>Hypocreomycetidae</taxon>
        <taxon>Hypocreales</taxon>
        <taxon>Cordycipitaceae</taxon>
        <taxon>Cordyceps</taxon>
    </lineage>
</organism>
<evidence type="ECO:0000313" key="2">
    <source>
        <dbReference type="Proteomes" id="UP000315783"/>
    </source>
</evidence>
<sequence length="230" mass="25577">MSGNTAMSVSPCTLSGRAAGFAKHLSMVVSHSKLHHPPRQRPRPRPFCETLFCAQLEQQQQQLELVFEQKKHYCDCRSIFVSPGWTERAQQSSPFLPILPVRHMRLDKFLAIDLSKFALSATTSFTVKQELKLVKWRLVSAEFVAGRSNTLKSQRPNVCVYLCVCSVAPRRVKPCRVDDSVESIIVLAPSLCHTSNTLISNVSCWQDVAAEGLRGPSQPGIIPVTVYALA</sequence>
<keyword evidence="2" id="KW-1185">Reference proteome</keyword>
<gene>
    <name evidence="1" type="ORF">IF1G_04106</name>
</gene>
<reference evidence="1 2" key="1">
    <citation type="journal article" date="2019" name="Appl. Microbiol. Biotechnol.">
        <title>Genome sequence of Isaria javanica and comparative genome analysis insights into family S53 peptidase evolution in fungal entomopathogens.</title>
        <authorList>
            <person name="Lin R."/>
            <person name="Zhang X."/>
            <person name="Xin B."/>
            <person name="Zou M."/>
            <person name="Gao Y."/>
            <person name="Qin F."/>
            <person name="Hu Q."/>
            <person name="Xie B."/>
            <person name="Cheng X."/>
        </authorList>
    </citation>
    <scope>NUCLEOTIDE SEQUENCE [LARGE SCALE GENOMIC DNA]</scope>
    <source>
        <strain evidence="1 2">IJ1G</strain>
    </source>
</reference>
<comment type="caution">
    <text evidence="1">The sequence shown here is derived from an EMBL/GenBank/DDBJ whole genome shotgun (WGS) entry which is preliminary data.</text>
</comment>
<name>A0A545V584_9HYPO</name>
<proteinExistence type="predicted"/>
<protein>
    <submittedName>
        <fullName evidence="1">Uncharacterized protein</fullName>
    </submittedName>
</protein>
<dbReference type="Proteomes" id="UP000315783">
    <property type="component" value="Unassembled WGS sequence"/>
</dbReference>
<dbReference type="EMBL" id="SPUK01000005">
    <property type="protein sequence ID" value="TQV96866.1"/>
    <property type="molecule type" value="Genomic_DNA"/>
</dbReference>
<evidence type="ECO:0000313" key="1">
    <source>
        <dbReference type="EMBL" id="TQV96866.1"/>
    </source>
</evidence>
<dbReference type="AlphaFoldDB" id="A0A545V584"/>
<accession>A0A545V584</accession>